<keyword evidence="1" id="KW-1133">Transmembrane helix</keyword>
<keyword evidence="3" id="KW-1185">Reference proteome</keyword>
<keyword evidence="1" id="KW-0472">Membrane</keyword>
<proteinExistence type="predicted"/>
<evidence type="ECO:0000313" key="2">
    <source>
        <dbReference type="EMBL" id="KAL1495628.1"/>
    </source>
</evidence>
<gene>
    <name evidence="2" type="ORF">AB1Y20_016495</name>
</gene>
<accession>A0AB34ICJ6</accession>
<feature type="transmembrane region" description="Helical" evidence="1">
    <location>
        <begin position="113"/>
        <end position="135"/>
    </location>
</feature>
<feature type="transmembrane region" description="Helical" evidence="1">
    <location>
        <begin position="147"/>
        <end position="172"/>
    </location>
</feature>
<sequence length="551" mass="61053">MGSPPPPPSGGYWGSDAAAESEATPIMRPVKLELAPHARLGRRVNAVFAMVVLLVFHTTLIVSGVLNWDVPCEYHLSRFLVIYGGCGLLFVYLLLREWMFYARLGSWPSTTTFLLLCIFYAANVGAGVILTMYTIRSRDTCRITAPLLYRWCFAAALFCCILIALCLLVPLIRCAARCFCAPIALCLIGCVETVGMDVDIGVVSGGASMSAASAQHHRKAVQKQFLPAALMICTGVLCAPCYFVYAGILSPICRPVSVLAFKLFECLGCVSILPDGTLEVRNCFGEVTCGWLVRHATQCLMAPGMTTPGRSIVGAFVNTTALLWFWCYLLFELYWNWNLMCDSAVPDSEDTSSSWKWFTVLSPSPVHWLILIFAVSGLVITLSIFVVDMFTSPRAPPRSAFEVHKWKMRRQMRICMNLVFFALFCVWGSLLFYFVYSQEECSSSAPSLYRLALLLLLVFFVFLGLACFLFVCVCFDCCLSGRMRLVLLLSDDPARVAPPPGAKDEHHFLVGATHSSTRLAVESPALDRTKTLFTKADKQEMSARLLPEQQV</sequence>
<evidence type="ECO:0000313" key="3">
    <source>
        <dbReference type="Proteomes" id="UP001515480"/>
    </source>
</evidence>
<feature type="transmembrane region" description="Helical" evidence="1">
    <location>
        <begin position="448"/>
        <end position="475"/>
    </location>
</feature>
<evidence type="ECO:0008006" key="4">
    <source>
        <dbReference type="Google" id="ProtNLM"/>
    </source>
</evidence>
<dbReference type="AlphaFoldDB" id="A0AB34ICJ6"/>
<feature type="transmembrane region" description="Helical" evidence="1">
    <location>
        <begin position="311"/>
        <end position="331"/>
    </location>
</feature>
<protein>
    <recommendedName>
        <fullName evidence="4">Transmembrane protein</fullName>
    </recommendedName>
</protein>
<feature type="transmembrane region" description="Helical" evidence="1">
    <location>
        <begin position="80"/>
        <end position="101"/>
    </location>
</feature>
<comment type="caution">
    <text evidence="2">The sequence shown here is derived from an EMBL/GenBank/DDBJ whole genome shotgun (WGS) entry which is preliminary data.</text>
</comment>
<feature type="transmembrane region" description="Helical" evidence="1">
    <location>
        <begin position="46"/>
        <end position="68"/>
    </location>
</feature>
<reference evidence="2 3" key="1">
    <citation type="journal article" date="2024" name="Science">
        <title>Giant polyketide synthase enzymes in the biosynthesis of giant marine polyether toxins.</title>
        <authorList>
            <person name="Fallon T.R."/>
            <person name="Shende V.V."/>
            <person name="Wierzbicki I.H."/>
            <person name="Pendleton A.L."/>
            <person name="Watervoot N.F."/>
            <person name="Auber R.P."/>
            <person name="Gonzalez D.J."/>
            <person name="Wisecaver J.H."/>
            <person name="Moore B.S."/>
        </authorList>
    </citation>
    <scope>NUCLEOTIDE SEQUENCE [LARGE SCALE GENOMIC DNA]</scope>
    <source>
        <strain evidence="2 3">12B1</strain>
    </source>
</reference>
<feature type="transmembrane region" description="Helical" evidence="1">
    <location>
        <begin position="366"/>
        <end position="390"/>
    </location>
</feature>
<feature type="transmembrane region" description="Helical" evidence="1">
    <location>
        <begin position="414"/>
        <end position="436"/>
    </location>
</feature>
<feature type="transmembrane region" description="Helical" evidence="1">
    <location>
        <begin position="225"/>
        <end position="245"/>
    </location>
</feature>
<dbReference type="EMBL" id="JBGBPQ010000031">
    <property type="protein sequence ID" value="KAL1495628.1"/>
    <property type="molecule type" value="Genomic_DNA"/>
</dbReference>
<evidence type="ECO:0000256" key="1">
    <source>
        <dbReference type="SAM" id="Phobius"/>
    </source>
</evidence>
<keyword evidence="1" id="KW-0812">Transmembrane</keyword>
<organism evidence="2 3">
    <name type="scientific">Prymnesium parvum</name>
    <name type="common">Toxic golden alga</name>
    <dbReference type="NCBI Taxonomy" id="97485"/>
    <lineage>
        <taxon>Eukaryota</taxon>
        <taxon>Haptista</taxon>
        <taxon>Haptophyta</taxon>
        <taxon>Prymnesiophyceae</taxon>
        <taxon>Prymnesiales</taxon>
        <taxon>Prymnesiaceae</taxon>
        <taxon>Prymnesium</taxon>
    </lineage>
</organism>
<dbReference type="Proteomes" id="UP001515480">
    <property type="component" value="Unassembled WGS sequence"/>
</dbReference>
<name>A0AB34ICJ6_PRYPA</name>